<reference evidence="1" key="1">
    <citation type="journal article" date="2014" name="Front. Microbiol.">
        <title>High frequency of phylogenetically diverse reductive dehalogenase-homologous genes in deep subseafloor sedimentary metagenomes.</title>
        <authorList>
            <person name="Kawai M."/>
            <person name="Futagami T."/>
            <person name="Toyoda A."/>
            <person name="Takaki Y."/>
            <person name="Nishi S."/>
            <person name="Hori S."/>
            <person name="Arai W."/>
            <person name="Tsubouchi T."/>
            <person name="Morono Y."/>
            <person name="Uchiyama I."/>
            <person name="Ito T."/>
            <person name="Fujiyama A."/>
            <person name="Inagaki F."/>
            <person name="Takami H."/>
        </authorList>
    </citation>
    <scope>NUCLEOTIDE SEQUENCE</scope>
    <source>
        <strain evidence="1">Expedition CK06-06</strain>
    </source>
</reference>
<dbReference type="EMBL" id="BARU01010753">
    <property type="protein sequence ID" value="GAH36845.1"/>
    <property type="molecule type" value="Genomic_DNA"/>
</dbReference>
<gene>
    <name evidence="1" type="ORF">S03H2_20406</name>
</gene>
<feature type="non-terminal residue" evidence="1">
    <location>
        <position position="1"/>
    </location>
</feature>
<proteinExistence type="predicted"/>
<accession>X1FWA8</accession>
<comment type="caution">
    <text evidence="1">The sequence shown here is derived from an EMBL/GenBank/DDBJ whole genome shotgun (WGS) entry which is preliminary data.</text>
</comment>
<dbReference type="AlphaFoldDB" id="X1FWA8"/>
<evidence type="ECO:0000313" key="1">
    <source>
        <dbReference type="EMBL" id="GAH36845.1"/>
    </source>
</evidence>
<organism evidence="1">
    <name type="scientific">marine sediment metagenome</name>
    <dbReference type="NCBI Taxonomy" id="412755"/>
    <lineage>
        <taxon>unclassified sequences</taxon>
        <taxon>metagenomes</taxon>
        <taxon>ecological metagenomes</taxon>
    </lineage>
</organism>
<name>X1FWA8_9ZZZZ</name>
<protein>
    <submittedName>
        <fullName evidence="1">Uncharacterized protein</fullName>
    </submittedName>
</protein>
<sequence length="269" mass="32489">PMCYHRFLLALRLLNGLGIEDQPEFCYGVHKDIIFRDFRNKTVIYKPNDAYLYLIDFFDVFFHGDYRKLNKFFSKKDFKEANKIFDDRINNRDEHFQYLLTDEKEFMLFKYDEKIHVAFIKENYALCNANRENITDLELLLGLCKLFARIYFPEIKLKLIPNDCVEIKTIIPKEALQKISPTEPTEEDSKRDKYIWNVFPSELDTLSQFSKEINIYLDKKKNLAIRLHIGIESEGILNQSKRMLLRYRDLRLIFNILYRLYNDFYILHI</sequence>